<organism evidence="1 2">
    <name type="scientific">Chthoniobacter flavus Ellin428</name>
    <dbReference type="NCBI Taxonomy" id="497964"/>
    <lineage>
        <taxon>Bacteria</taxon>
        <taxon>Pseudomonadati</taxon>
        <taxon>Verrucomicrobiota</taxon>
        <taxon>Spartobacteria</taxon>
        <taxon>Chthoniobacterales</taxon>
        <taxon>Chthoniobacteraceae</taxon>
        <taxon>Chthoniobacter</taxon>
    </lineage>
</organism>
<dbReference type="InParanoid" id="B4D8N3"/>
<evidence type="ECO:0000313" key="1">
    <source>
        <dbReference type="EMBL" id="EDY17255.1"/>
    </source>
</evidence>
<dbReference type="STRING" id="497964.CfE428DRAFT_5273"/>
<evidence type="ECO:0000313" key="2">
    <source>
        <dbReference type="Proteomes" id="UP000005824"/>
    </source>
</evidence>
<dbReference type="RefSeq" id="WP_006982594.1">
    <property type="nucleotide sequence ID" value="NZ_ABVL01000022.1"/>
</dbReference>
<protein>
    <recommendedName>
        <fullName evidence="3">Glycosyltransferase-like protein</fullName>
    </recommendedName>
</protein>
<proteinExistence type="predicted"/>
<name>B4D8N3_9BACT</name>
<dbReference type="Proteomes" id="UP000005824">
    <property type="component" value="Unassembled WGS sequence"/>
</dbReference>
<evidence type="ECO:0008006" key="3">
    <source>
        <dbReference type="Google" id="ProtNLM"/>
    </source>
</evidence>
<sequence length="402" mass="46026">MKYAFYPDAPPMQQGGHANHSTAWSWSQAMKDHIGLTITRRFHRRVDPEPIRQAIGMPIIFYPDFSRLGLRRFSDMLRCALDTLVFIFCLPWLASEIHRQGCTRIFAFPSGWWTCLLNAYLLGWATGLPVDVYVVDDIEALAVKDNKLLRARITRWAEQYFLPRFAKVYTLSKGHAELFQEKYGVTCEWLPLVIRSRTIEYTSPPKEGEIRYIGFSGSMNEYYAEALTELNRVVTHLNETTPHRYKIALCVITSNLPDIFPDPSVVELFVNLPNAQLVERLKLNYANYLPFSFSESLRILVSTSFSCKAAEYFAAGRPILVYGPAYSSTARHFLENNLPLVETTRGRLEGLIASVDAVDTPELIARYREVIQKYHSPEALRHQLLTFERPIAQDPSAPAQVH</sequence>
<keyword evidence="2" id="KW-1185">Reference proteome</keyword>
<dbReference type="AlphaFoldDB" id="B4D8N3"/>
<reference evidence="1 2" key="1">
    <citation type="journal article" date="2011" name="J. Bacteriol.">
        <title>Genome sequence of Chthoniobacter flavus Ellin428, an aerobic heterotrophic soil bacterium.</title>
        <authorList>
            <person name="Kant R."/>
            <person name="van Passel M.W."/>
            <person name="Palva A."/>
            <person name="Lucas S."/>
            <person name="Lapidus A."/>
            <person name="Glavina Del Rio T."/>
            <person name="Dalin E."/>
            <person name="Tice H."/>
            <person name="Bruce D."/>
            <person name="Goodwin L."/>
            <person name="Pitluck S."/>
            <person name="Larimer F.W."/>
            <person name="Land M.L."/>
            <person name="Hauser L."/>
            <person name="Sangwan P."/>
            <person name="de Vos W.M."/>
            <person name="Janssen P.H."/>
            <person name="Smidt H."/>
        </authorList>
    </citation>
    <scope>NUCLEOTIDE SEQUENCE [LARGE SCALE GENOMIC DNA]</scope>
    <source>
        <strain evidence="1 2">Ellin428</strain>
    </source>
</reference>
<accession>B4D8N3</accession>
<dbReference type="SUPFAM" id="SSF53756">
    <property type="entry name" value="UDP-Glycosyltransferase/glycogen phosphorylase"/>
    <property type="match status" value="1"/>
</dbReference>
<dbReference type="EMBL" id="ABVL01000022">
    <property type="protein sequence ID" value="EDY17255.1"/>
    <property type="molecule type" value="Genomic_DNA"/>
</dbReference>
<gene>
    <name evidence="1" type="ORF">CfE428DRAFT_5273</name>
</gene>
<comment type="caution">
    <text evidence="1">The sequence shown here is derived from an EMBL/GenBank/DDBJ whole genome shotgun (WGS) entry which is preliminary data.</text>
</comment>